<dbReference type="AlphaFoldDB" id="A0A383BDS7"/>
<proteinExistence type="predicted"/>
<name>A0A383BDS7_9ZZZZ</name>
<organism evidence="1">
    <name type="scientific">marine metagenome</name>
    <dbReference type="NCBI Taxonomy" id="408172"/>
    <lineage>
        <taxon>unclassified sequences</taxon>
        <taxon>metagenomes</taxon>
        <taxon>ecological metagenomes</taxon>
    </lineage>
</organism>
<dbReference type="EMBL" id="UINC01199542">
    <property type="protein sequence ID" value="SVE18024.1"/>
    <property type="molecule type" value="Genomic_DNA"/>
</dbReference>
<reference evidence="1" key="1">
    <citation type="submission" date="2018-05" db="EMBL/GenBank/DDBJ databases">
        <authorList>
            <person name="Lanie J.A."/>
            <person name="Ng W.-L."/>
            <person name="Kazmierczak K.M."/>
            <person name="Andrzejewski T.M."/>
            <person name="Davidsen T.M."/>
            <person name="Wayne K.J."/>
            <person name="Tettelin H."/>
            <person name="Glass J.I."/>
            <person name="Rusch D."/>
            <person name="Podicherti R."/>
            <person name="Tsui H.-C.T."/>
            <person name="Winkler M.E."/>
        </authorList>
    </citation>
    <scope>NUCLEOTIDE SEQUENCE</scope>
</reference>
<evidence type="ECO:0000313" key="1">
    <source>
        <dbReference type="EMBL" id="SVE18024.1"/>
    </source>
</evidence>
<protein>
    <submittedName>
        <fullName evidence="1">Uncharacterized protein</fullName>
    </submittedName>
</protein>
<sequence>MKLGNAVYDGILNNLWKSIKELVVATPRIELGTQGFSVPCS</sequence>
<gene>
    <name evidence="1" type="ORF">METZ01_LOCUS470878</name>
</gene>
<accession>A0A383BDS7</accession>
<feature type="non-terminal residue" evidence="1">
    <location>
        <position position="41"/>
    </location>
</feature>